<dbReference type="PIRSF" id="PIRSF000390">
    <property type="entry name" value="PLP_StrS"/>
    <property type="match status" value="1"/>
</dbReference>
<protein>
    <submittedName>
        <fullName evidence="2">DegT/DnrJ/EryC1/StrS family aminotransferase</fullName>
    </submittedName>
</protein>
<sequence>MLNREAVLEIIEHYGRNTPLSRDYIGELCRLFQQYYGFRYVLPVDSGTAALHTALAAAGIGSGDTVLLPVNVCASVPMAVLSVRALPVLVDTDASLNMDAEALESMLDAHPRTRAVIVVHQHGIPANMERLTRIVRAKKTDVCVIEDCAQAHSTTIRGKPVGRYGDMAVFSFNKGKILSAGSGGLLATANEEWYERAFRFAQLGARQTPYHETFGYNYQMSELQACIIAGQLRNIAELSGLRRRNAGLYREQLDSDAVRPVLPLVEGESSWHRFVVHLSVTPEAYRQLADELRRQGLPFQEAHPCPLYRAKFLQDYYRANRLSQLADESGSAFPNFAEVGRNLMFLYTHAQMTEDCIRRICALLNKSIRAHEVAGRDFRCRETN</sequence>
<dbReference type="Proteomes" id="UP001168883">
    <property type="component" value="Unassembled WGS sequence"/>
</dbReference>
<dbReference type="EMBL" id="JAUMKJ010000007">
    <property type="protein sequence ID" value="MDO3676789.1"/>
    <property type="molecule type" value="Genomic_DNA"/>
</dbReference>
<dbReference type="InterPro" id="IPR000653">
    <property type="entry name" value="DegT/StrS_aminotransferase"/>
</dbReference>
<keyword evidence="1" id="KW-0663">Pyridoxal phosphate</keyword>
<name>A0ABT8V8K9_9BACL</name>
<dbReference type="GO" id="GO:0008483">
    <property type="term" value="F:transaminase activity"/>
    <property type="evidence" value="ECO:0007669"/>
    <property type="project" value="UniProtKB-KW"/>
</dbReference>
<dbReference type="InterPro" id="IPR015422">
    <property type="entry name" value="PyrdxlP-dep_Trfase_small"/>
</dbReference>
<dbReference type="InterPro" id="IPR015421">
    <property type="entry name" value="PyrdxlP-dep_Trfase_major"/>
</dbReference>
<gene>
    <name evidence="2" type="ORF">Q3C12_07215</name>
</gene>
<evidence type="ECO:0000256" key="1">
    <source>
        <dbReference type="RuleBase" id="RU004508"/>
    </source>
</evidence>
<organism evidence="2 3">
    <name type="scientific">Paenibacillus ehimensis</name>
    <dbReference type="NCBI Taxonomy" id="79264"/>
    <lineage>
        <taxon>Bacteria</taxon>
        <taxon>Bacillati</taxon>
        <taxon>Bacillota</taxon>
        <taxon>Bacilli</taxon>
        <taxon>Bacillales</taxon>
        <taxon>Paenibacillaceae</taxon>
        <taxon>Paenibacillus</taxon>
    </lineage>
</organism>
<evidence type="ECO:0000313" key="3">
    <source>
        <dbReference type="Proteomes" id="UP001168883"/>
    </source>
</evidence>
<comment type="similarity">
    <text evidence="1">Belongs to the DegT/DnrJ/EryC1 family.</text>
</comment>
<reference evidence="2" key="1">
    <citation type="submission" date="2023-07" db="EMBL/GenBank/DDBJ databases">
        <authorList>
            <person name="Aktuganov G."/>
            <person name="Boyko T."/>
            <person name="Delegan Y."/>
            <person name="Galimzianova N."/>
            <person name="Gilvanova E."/>
            <person name="Korobov V."/>
            <person name="Kuzmina L."/>
            <person name="Melentiev A."/>
            <person name="Milman P."/>
            <person name="Ryabova A."/>
            <person name="Stupak E."/>
            <person name="Yasakov T."/>
            <person name="Zharikova N."/>
            <person name="Zhurenko E."/>
        </authorList>
    </citation>
    <scope>NUCLEOTIDE SEQUENCE</scope>
    <source>
        <strain evidence="2">IB-739</strain>
    </source>
</reference>
<dbReference type="InterPro" id="IPR015424">
    <property type="entry name" value="PyrdxlP-dep_Trfase"/>
</dbReference>
<dbReference type="PANTHER" id="PTHR30244">
    <property type="entry name" value="TRANSAMINASE"/>
    <property type="match status" value="1"/>
</dbReference>
<evidence type="ECO:0000313" key="2">
    <source>
        <dbReference type="EMBL" id="MDO3676789.1"/>
    </source>
</evidence>
<keyword evidence="2" id="KW-0808">Transferase</keyword>
<keyword evidence="2" id="KW-0032">Aminotransferase</keyword>
<dbReference type="SUPFAM" id="SSF53383">
    <property type="entry name" value="PLP-dependent transferases"/>
    <property type="match status" value="1"/>
</dbReference>
<dbReference type="Gene3D" id="3.40.640.10">
    <property type="entry name" value="Type I PLP-dependent aspartate aminotransferase-like (Major domain)"/>
    <property type="match status" value="1"/>
</dbReference>
<keyword evidence="3" id="KW-1185">Reference proteome</keyword>
<accession>A0ABT8V8K9</accession>
<dbReference type="Pfam" id="PF01041">
    <property type="entry name" value="DegT_DnrJ_EryC1"/>
    <property type="match status" value="1"/>
</dbReference>
<proteinExistence type="inferred from homology"/>
<dbReference type="Gene3D" id="3.90.1150.10">
    <property type="entry name" value="Aspartate Aminotransferase, domain 1"/>
    <property type="match status" value="1"/>
</dbReference>
<dbReference type="PANTHER" id="PTHR30244:SF34">
    <property type="entry name" value="DTDP-4-AMINO-4,6-DIDEOXYGALACTOSE TRANSAMINASE"/>
    <property type="match status" value="1"/>
</dbReference>
<dbReference type="RefSeq" id="WP_025848396.1">
    <property type="nucleotide sequence ID" value="NZ_JARLKN010000072.1"/>
</dbReference>
<comment type="caution">
    <text evidence="2">The sequence shown here is derived from an EMBL/GenBank/DDBJ whole genome shotgun (WGS) entry which is preliminary data.</text>
</comment>